<dbReference type="InterPro" id="IPR002028">
    <property type="entry name" value="Trp_synthase_suA"/>
</dbReference>
<evidence type="ECO:0000256" key="1">
    <source>
        <dbReference type="ARBA" id="ARBA00001933"/>
    </source>
</evidence>
<protein>
    <recommendedName>
        <fullName evidence="6 13">Tryptophan synthase</fullName>
        <ecNumber evidence="5 13">4.2.1.20</ecNumber>
    </recommendedName>
</protein>
<dbReference type="NCBIfam" id="TIGR00263">
    <property type="entry name" value="trpB"/>
    <property type="match status" value="1"/>
</dbReference>
<dbReference type="STRING" id="1330018.A0A167LP53"/>
<dbReference type="PROSITE" id="PS00167">
    <property type="entry name" value="TRP_SYNTHASE_ALPHA"/>
    <property type="match status" value="1"/>
</dbReference>
<proteinExistence type="inferred from homology"/>
<keyword evidence="9 13" id="KW-0663">Pyridoxal phosphate</keyword>
<comment type="similarity">
    <text evidence="3">In the C-terminal section; belongs to the TrpB family.</text>
</comment>
<dbReference type="InterPro" id="IPR001926">
    <property type="entry name" value="TrpB-like_PALP"/>
</dbReference>
<keyword evidence="7 13" id="KW-0028">Amino-acid biosynthesis</keyword>
<evidence type="ECO:0000256" key="9">
    <source>
        <dbReference type="ARBA" id="ARBA00022898"/>
    </source>
</evidence>
<evidence type="ECO:0000256" key="2">
    <source>
        <dbReference type="ARBA" id="ARBA00004733"/>
    </source>
</evidence>
<accession>A0A167LP53</accession>
<comment type="similarity">
    <text evidence="4">In the N-terminal section; belongs to the TrpA family.</text>
</comment>
<evidence type="ECO:0000256" key="10">
    <source>
        <dbReference type="ARBA" id="ARBA00023141"/>
    </source>
</evidence>
<dbReference type="HAMAP" id="MF_00133">
    <property type="entry name" value="Trp_synth_beta"/>
    <property type="match status" value="1"/>
</dbReference>
<evidence type="ECO:0000256" key="8">
    <source>
        <dbReference type="ARBA" id="ARBA00022822"/>
    </source>
</evidence>
<keyword evidence="11 13" id="KW-0456">Lyase</keyword>
<organism evidence="15 16">
    <name type="scientific">Calocera viscosa (strain TUFC12733)</name>
    <dbReference type="NCBI Taxonomy" id="1330018"/>
    <lineage>
        <taxon>Eukaryota</taxon>
        <taxon>Fungi</taxon>
        <taxon>Dikarya</taxon>
        <taxon>Basidiomycota</taxon>
        <taxon>Agaricomycotina</taxon>
        <taxon>Dacrymycetes</taxon>
        <taxon>Dacrymycetales</taxon>
        <taxon>Dacrymycetaceae</taxon>
        <taxon>Calocera</taxon>
    </lineage>
</organism>
<dbReference type="InterPro" id="IPR036052">
    <property type="entry name" value="TrpB-like_PALP_sf"/>
</dbReference>
<evidence type="ECO:0000256" key="5">
    <source>
        <dbReference type="ARBA" id="ARBA00012043"/>
    </source>
</evidence>
<dbReference type="InterPro" id="IPR006653">
    <property type="entry name" value="Trp_synth_b_CS"/>
</dbReference>
<dbReference type="HAMAP" id="MF_00131">
    <property type="entry name" value="Trp_synth_alpha"/>
    <property type="match status" value="1"/>
</dbReference>
<dbReference type="UniPathway" id="UPA00035">
    <property type="reaction ID" value="UER00044"/>
</dbReference>
<dbReference type="InterPro" id="IPR011060">
    <property type="entry name" value="RibuloseP-bd_barrel"/>
</dbReference>
<evidence type="ECO:0000256" key="13">
    <source>
        <dbReference type="RuleBase" id="RU003663"/>
    </source>
</evidence>
<dbReference type="FunFam" id="3.40.50.1100:FF:000004">
    <property type="entry name" value="Tryptophan synthase beta chain"/>
    <property type="match status" value="1"/>
</dbReference>
<sequence>MTESLKRVFASKKSAGVPAFVTFVTAGYPSPADTVPLMFAMAEGGADVIELGVPFSDPIADGPAIQESNNLALQHEVSYAHVLGMLRDARNKGLKTPVLLMGYYNPLLSYGEEKAVQDAAAAGANGFIMVDLPPEEAIRFRSICTREGISYVPLVAPSTSLARIKFLASIADSFIYVVSKMGTTGSSAEVAMNVELPQLLARIRAYTPVPLAVGFGVATRQHFESVAAAGSDGVVVGSRIVSLIKASKPGEAVDNVRKFCAELTAQGREMPTPPHLANGAGKQVPAAPSPALPVPAAPSAIPAELKVTEPTVLPSRFGAFGGQYVPEALVDALAELEEAHKAALADPEFWKEFESFYGYINRPSRLYHAQRLSEYAGGANIWFKREDLNHTGSHKINNAIGQILLARRIGKKRIIAETGAGQHGVATATACARFGLECVVYMGSEDVRRQALNVFRMKMLGARVIPVHSGSKTLKDAINEAMRDWVTNLSTTHYLVGSAIGPHPFPTIVRDFQRIIGREIKLQMAEIKGKLPDVVVACVGGGSNAIGTFYDFIKEPGVRIVGVEAGGDGVDTERHSATLALGTPGVLHGVRTYLLQSPTGQIIETHSISAGLDYPGVGPEHAWLKDSGRAQYIVANDEEALRGFRMCTQLEGIIPALESAHAVWGAVQIAKTLPKEQDVVLCLSGRGDKDVEQIFEILPGEWADKLDWHIEM</sequence>
<dbReference type="PROSITE" id="PS00168">
    <property type="entry name" value="TRP_SYNTHASE_BETA"/>
    <property type="match status" value="1"/>
</dbReference>
<dbReference type="Gene3D" id="3.40.50.1100">
    <property type="match status" value="2"/>
</dbReference>
<dbReference type="PANTHER" id="PTHR48077:SF3">
    <property type="entry name" value="TRYPTOPHAN SYNTHASE"/>
    <property type="match status" value="1"/>
</dbReference>
<dbReference type="InterPro" id="IPR013785">
    <property type="entry name" value="Aldolase_TIM"/>
</dbReference>
<feature type="domain" description="Tryptophan synthase beta chain-like PALP" evidence="14">
    <location>
        <begin position="362"/>
        <end position="685"/>
    </location>
</feature>
<evidence type="ECO:0000256" key="7">
    <source>
        <dbReference type="ARBA" id="ARBA00022605"/>
    </source>
</evidence>
<dbReference type="InterPro" id="IPR006654">
    <property type="entry name" value="Trp_synth_beta"/>
</dbReference>
<keyword evidence="8 13" id="KW-0822">Tryptophan biosynthesis</keyword>
<dbReference type="InterPro" id="IPR023026">
    <property type="entry name" value="Trp_synth_beta/beta-like"/>
</dbReference>
<dbReference type="FunFam" id="3.40.50.1100:FF:000001">
    <property type="entry name" value="Tryptophan synthase beta chain"/>
    <property type="match status" value="1"/>
</dbReference>
<dbReference type="CDD" id="cd06446">
    <property type="entry name" value="Trp-synth_B"/>
    <property type="match status" value="1"/>
</dbReference>
<dbReference type="InterPro" id="IPR018204">
    <property type="entry name" value="Trp_synthase_alpha_AS"/>
</dbReference>
<evidence type="ECO:0000256" key="4">
    <source>
        <dbReference type="ARBA" id="ARBA00006095"/>
    </source>
</evidence>
<evidence type="ECO:0000256" key="3">
    <source>
        <dbReference type="ARBA" id="ARBA00005761"/>
    </source>
</evidence>
<dbReference type="EMBL" id="KV417287">
    <property type="protein sequence ID" value="KZO95889.1"/>
    <property type="molecule type" value="Genomic_DNA"/>
</dbReference>
<reference evidence="15 16" key="1">
    <citation type="journal article" date="2016" name="Mol. Biol. Evol.">
        <title>Comparative Genomics of Early-Diverging Mushroom-Forming Fungi Provides Insights into the Origins of Lignocellulose Decay Capabilities.</title>
        <authorList>
            <person name="Nagy L.G."/>
            <person name="Riley R."/>
            <person name="Tritt A."/>
            <person name="Adam C."/>
            <person name="Daum C."/>
            <person name="Floudas D."/>
            <person name="Sun H."/>
            <person name="Yadav J.S."/>
            <person name="Pangilinan J."/>
            <person name="Larsson K.H."/>
            <person name="Matsuura K."/>
            <person name="Barry K."/>
            <person name="Labutti K."/>
            <person name="Kuo R."/>
            <person name="Ohm R.A."/>
            <person name="Bhattacharya S.S."/>
            <person name="Shirouzu T."/>
            <person name="Yoshinaga Y."/>
            <person name="Martin F.M."/>
            <person name="Grigoriev I.V."/>
            <person name="Hibbett D.S."/>
        </authorList>
    </citation>
    <scope>NUCLEOTIDE SEQUENCE [LARGE SCALE GENOMIC DNA]</scope>
    <source>
        <strain evidence="15 16">TUFC12733</strain>
    </source>
</reference>
<dbReference type="EC" id="4.2.1.20" evidence="5 13"/>
<dbReference type="Pfam" id="PF00290">
    <property type="entry name" value="Trp_syntA"/>
    <property type="match status" value="1"/>
</dbReference>
<evidence type="ECO:0000313" key="15">
    <source>
        <dbReference type="EMBL" id="KZO95889.1"/>
    </source>
</evidence>
<gene>
    <name evidence="15" type="ORF">CALVIDRAFT_482206</name>
</gene>
<evidence type="ECO:0000256" key="6">
    <source>
        <dbReference type="ARBA" id="ARBA00018724"/>
    </source>
</evidence>
<evidence type="ECO:0000313" key="16">
    <source>
        <dbReference type="Proteomes" id="UP000076738"/>
    </source>
</evidence>
<keyword evidence="10 13" id="KW-0057">Aromatic amino acid biosynthesis</keyword>
<dbReference type="Proteomes" id="UP000076738">
    <property type="component" value="Unassembled WGS sequence"/>
</dbReference>
<dbReference type="CDD" id="cd04724">
    <property type="entry name" value="Tryptophan_synthase_alpha"/>
    <property type="match status" value="1"/>
</dbReference>
<comment type="catalytic activity">
    <reaction evidence="12 13">
        <text>(1S,2R)-1-C-(indol-3-yl)glycerol 3-phosphate + L-serine = D-glyceraldehyde 3-phosphate + L-tryptophan + H2O</text>
        <dbReference type="Rhea" id="RHEA:10532"/>
        <dbReference type="ChEBI" id="CHEBI:15377"/>
        <dbReference type="ChEBI" id="CHEBI:33384"/>
        <dbReference type="ChEBI" id="CHEBI:57912"/>
        <dbReference type="ChEBI" id="CHEBI:58866"/>
        <dbReference type="ChEBI" id="CHEBI:59776"/>
        <dbReference type="EC" id="4.2.1.20"/>
    </reaction>
</comment>
<dbReference type="AlphaFoldDB" id="A0A167LP53"/>
<dbReference type="FunFam" id="3.20.20.70:FF:000151">
    <property type="entry name" value="Tryptophan synthase"/>
    <property type="match status" value="1"/>
</dbReference>
<dbReference type="GO" id="GO:0005737">
    <property type="term" value="C:cytoplasm"/>
    <property type="evidence" value="ECO:0007669"/>
    <property type="project" value="TreeGrafter"/>
</dbReference>
<comment type="pathway">
    <text evidence="2 13">Amino-acid biosynthesis; L-tryptophan biosynthesis; L-tryptophan from chorismate: step 5/5.</text>
</comment>
<dbReference type="PANTHER" id="PTHR48077">
    <property type="entry name" value="TRYPTOPHAN SYNTHASE-RELATED"/>
    <property type="match status" value="1"/>
</dbReference>
<comment type="cofactor">
    <cofactor evidence="1 13">
        <name>pyridoxal 5'-phosphate</name>
        <dbReference type="ChEBI" id="CHEBI:597326"/>
    </cofactor>
</comment>
<evidence type="ECO:0000259" key="14">
    <source>
        <dbReference type="Pfam" id="PF00291"/>
    </source>
</evidence>
<dbReference type="Pfam" id="PF00291">
    <property type="entry name" value="PALP"/>
    <property type="match status" value="1"/>
</dbReference>
<dbReference type="GO" id="GO:0004834">
    <property type="term" value="F:tryptophan synthase activity"/>
    <property type="evidence" value="ECO:0007669"/>
    <property type="project" value="UniProtKB-EC"/>
</dbReference>
<dbReference type="OrthoDB" id="10050244at2759"/>
<keyword evidence="16" id="KW-1185">Reference proteome</keyword>
<dbReference type="SUPFAM" id="SSF51366">
    <property type="entry name" value="Ribulose-phoshate binding barrel"/>
    <property type="match status" value="1"/>
</dbReference>
<dbReference type="NCBIfam" id="TIGR00262">
    <property type="entry name" value="trpA"/>
    <property type="match status" value="1"/>
</dbReference>
<evidence type="ECO:0000256" key="12">
    <source>
        <dbReference type="ARBA" id="ARBA00049047"/>
    </source>
</evidence>
<dbReference type="Gene3D" id="3.20.20.70">
    <property type="entry name" value="Aldolase class I"/>
    <property type="match status" value="1"/>
</dbReference>
<evidence type="ECO:0000256" key="11">
    <source>
        <dbReference type="ARBA" id="ARBA00023239"/>
    </source>
</evidence>
<dbReference type="SUPFAM" id="SSF53686">
    <property type="entry name" value="Tryptophan synthase beta subunit-like PLP-dependent enzymes"/>
    <property type="match status" value="1"/>
</dbReference>
<name>A0A167LP53_CALVF</name>